<dbReference type="PANTHER" id="PTHR36586:SF47">
    <property type="entry name" value="EXTENSIN DOMAIN-CONTAINING PROTEIN"/>
    <property type="match status" value="1"/>
</dbReference>
<organism evidence="3 4">
    <name type="scientific">Brassica napus</name>
    <name type="common">Rape</name>
    <dbReference type="NCBI Taxonomy" id="3708"/>
    <lineage>
        <taxon>Eukaryota</taxon>
        <taxon>Viridiplantae</taxon>
        <taxon>Streptophyta</taxon>
        <taxon>Embryophyta</taxon>
        <taxon>Tracheophyta</taxon>
        <taxon>Spermatophyta</taxon>
        <taxon>Magnoliopsida</taxon>
        <taxon>eudicotyledons</taxon>
        <taxon>Gunneridae</taxon>
        <taxon>Pentapetalae</taxon>
        <taxon>rosids</taxon>
        <taxon>malvids</taxon>
        <taxon>Brassicales</taxon>
        <taxon>Brassicaceae</taxon>
        <taxon>Brassiceae</taxon>
        <taxon>Brassica</taxon>
    </lineage>
</organism>
<keyword evidence="4" id="KW-1185">Reference proteome</keyword>
<evidence type="ECO:0000256" key="1">
    <source>
        <dbReference type="SAM" id="MobiDB-lite"/>
    </source>
</evidence>
<evidence type="ECO:0000313" key="4">
    <source>
        <dbReference type="Proteomes" id="UP000028999"/>
    </source>
</evidence>
<reference evidence="3 4" key="1">
    <citation type="journal article" date="2014" name="Science">
        <title>Plant genetics. Early allopolyploid evolution in the post-Neolithic Brassica napus oilseed genome.</title>
        <authorList>
            <person name="Chalhoub B."/>
            <person name="Denoeud F."/>
            <person name="Liu S."/>
            <person name="Parkin I.A."/>
            <person name="Tang H."/>
            <person name="Wang X."/>
            <person name="Chiquet J."/>
            <person name="Belcram H."/>
            <person name="Tong C."/>
            <person name="Samans B."/>
            <person name="Correa M."/>
            <person name="Da Silva C."/>
            <person name="Just J."/>
            <person name="Falentin C."/>
            <person name="Koh C.S."/>
            <person name="Le Clainche I."/>
            <person name="Bernard M."/>
            <person name="Bento P."/>
            <person name="Noel B."/>
            <person name="Labadie K."/>
            <person name="Alberti A."/>
            <person name="Charles M."/>
            <person name="Arnaud D."/>
            <person name="Guo H."/>
            <person name="Daviaud C."/>
            <person name="Alamery S."/>
            <person name="Jabbari K."/>
            <person name="Zhao M."/>
            <person name="Edger P.P."/>
            <person name="Chelaifa H."/>
            <person name="Tack D."/>
            <person name="Lassalle G."/>
            <person name="Mestiri I."/>
            <person name="Schnel N."/>
            <person name="Le Paslier M.C."/>
            <person name="Fan G."/>
            <person name="Renault V."/>
            <person name="Bayer P.E."/>
            <person name="Golicz A.A."/>
            <person name="Manoli S."/>
            <person name="Lee T.H."/>
            <person name="Thi V.H."/>
            <person name="Chalabi S."/>
            <person name="Hu Q."/>
            <person name="Fan C."/>
            <person name="Tollenaere R."/>
            <person name="Lu Y."/>
            <person name="Battail C."/>
            <person name="Shen J."/>
            <person name="Sidebottom C.H."/>
            <person name="Wang X."/>
            <person name="Canaguier A."/>
            <person name="Chauveau A."/>
            <person name="Berard A."/>
            <person name="Deniot G."/>
            <person name="Guan M."/>
            <person name="Liu Z."/>
            <person name="Sun F."/>
            <person name="Lim Y.P."/>
            <person name="Lyons E."/>
            <person name="Town C.D."/>
            <person name="Bancroft I."/>
            <person name="Wang X."/>
            <person name="Meng J."/>
            <person name="Ma J."/>
            <person name="Pires J.C."/>
            <person name="King G.J."/>
            <person name="Brunel D."/>
            <person name="Delourme R."/>
            <person name="Renard M."/>
            <person name="Aury J.M."/>
            <person name="Adams K.L."/>
            <person name="Batley J."/>
            <person name="Snowdon R.J."/>
            <person name="Tost J."/>
            <person name="Edwards D."/>
            <person name="Zhou Y."/>
            <person name="Hua W."/>
            <person name="Sharpe A.G."/>
            <person name="Paterson A.H."/>
            <person name="Guan C."/>
            <person name="Wincker P."/>
        </authorList>
    </citation>
    <scope>NUCLEOTIDE SEQUENCE [LARGE SCALE GENOMIC DNA]</scope>
    <source>
        <strain evidence="4">cv. Darmor-bzh</strain>
    </source>
</reference>
<dbReference type="GO" id="GO:0009664">
    <property type="term" value="P:plant-type cell wall organization"/>
    <property type="evidence" value="ECO:0007669"/>
    <property type="project" value="InterPro"/>
</dbReference>
<dbReference type="InterPro" id="IPR006706">
    <property type="entry name" value="Extensin_dom"/>
</dbReference>
<evidence type="ECO:0000259" key="2">
    <source>
        <dbReference type="Pfam" id="PF04554"/>
    </source>
</evidence>
<feature type="compositionally biased region" description="Pro residues" evidence="1">
    <location>
        <begin position="138"/>
        <end position="149"/>
    </location>
</feature>
<dbReference type="AlphaFoldDB" id="A0A078JI76"/>
<dbReference type="EMBL" id="LK035240">
    <property type="protein sequence ID" value="CDY66399.1"/>
    <property type="molecule type" value="Genomic_DNA"/>
</dbReference>
<dbReference type="Gramene" id="CDY66399">
    <property type="protein sequence ID" value="CDY66399"/>
    <property type="gene ID" value="GSBRNA2T00053531001"/>
</dbReference>
<dbReference type="STRING" id="3708.A0A078JI76"/>
<dbReference type="PaxDb" id="3708-A0A078JI76"/>
<protein>
    <submittedName>
        <fullName evidence="3">BnaA07g37340D protein</fullName>
    </submittedName>
</protein>
<accession>A0A078JI76</accession>
<dbReference type="PANTHER" id="PTHR36586">
    <property type="entry name" value="PROLINE-RICH EXTENSIN-LIKE"/>
    <property type="match status" value="1"/>
</dbReference>
<dbReference type="Pfam" id="PF04554">
    <property type="entry name" value="Extensin_2"/>
    <property type="match status" value="1"/>
</dbReference>
<sequence length="237" mass="27373">MIDRFELSGLDHILFLIKVRNYIRWFWLQILDQRYKRETSCIGTQIYSPSSMSVTMFYHHYLRLYKGCEGETLKSINQSNKTINGVSNGLLSSNFACFNSLSGLPFTTTTQKTLLYHSPPPPKKHYVYKSPPPPVKHYSPPPVYHSPPPPKKHYVYKSPPPPVKHYSPPPKHYVYKSPPPPVKHYSPPPSTTTLPHTILTSTNLLLLHTTIRILCHGEHDVHKKTKSTRKHNKRNIE</sequence>
<proteinExistence type="predicted"/>
<gene>
    <name evidence="3" type="primary">BnaA07g37340D</name>
    <name evidence="3" type="ORF">GSBRNA2T00053531001</name>
</gene>
<dbReference type="GO" id="GO:0005199">
    <property type="term" value="F:structural constituent of cell wall"/>
    <property type="evidence" value="ECO:0007669"/>
    <property type="project" value="InterPro"/>
</dbReference>
<evidence type="ECO:0000313" key="3">
    <source>
        <dbReference type="EMBL" id="CDY66399.1"/>
    </source>
</evidence>
<name>A0A078JI76_BRANA</name>
<dbReference type="Proteomes" id="UP000028999">
    <property type="component" value="Unassembled WGS sequence"/>
</dbReference>
<feature type="domain" description="Extensin" evidence="2">
    <location>
        <begin position="140"/>
        <end position="181"/>
    </location>
</feature>
<feature type="region of interest" description="Disordered" evidence="1">
    <location>
        <begin position="138"/>
        <end position="162"/>
    </location>
</feature>